<dbReference type="PANTHER" id="PTHR30349:SF64">
    <property type="entry name" value="PROPHAGE INTEGRASE INTD-RELATED"/>
    <property type="match status" value="1"/>
</dbReference>
<dbReference type="Gene3D" id="1.10.150.130">
    <property type="match status" value="1"/>
</dbReference>
<gene>
    <name evidence="7" type="ORF">C273_01905</name>
</gene>
<dbReference type="InterPro" id="IPR010998">
    <property type="entry name" value="Integrase_recombinase_N"/>
</dbReference>
<keyword evidence="8" id="KW-1185">Reference proteome</keyword>
<dbReference type="GO" id="GO:0006310">
    <property type="term" value="P:DNA recombination"/>
    <property type="evidence" value="ECO:0007669"/>
    <property type="project" value="UniProtKB-KW"/>
</dbReference>
<dbReference type="InterPro" id="IPR044068">
    <property type="entry name" value="CB"/>
</dbReference>
<dbReference type="OrthoDB" id="9803188at2"/>
<keyword evidence="3" id="KW-0233">DNA recombination</keyword>
<dbReference type="Proteomes" id="UP000009885">
    <property type="component" value="Unassembled WGS sequence"/>
</dbReference>
<dbReference type="AlphaFoldDB" id="K9B6C9"/>
<evidence type="ECO:0000259" key="5">
    <source>
        <dbReference type="PROSITE" id="PS51898"/>
    </source>
</evidence>
<evidence type="ECO:0000256" key="4">
    <source>
        <dbReference type="PROSITE-ProRule" id="PRU01248"/>
    </source>
</evidence>
<organism evidence="7 8">
    <name type="scientific">Staphylococcus massiliensis S46</name>
    <dbReference type="NCBI Taxonomy" id="1229783"/>
    <lineage>
        <taxon>Bacteria</taxon>
        <taxon>Bacillati</taxon>
        <taxon>Bacillota</taxon>
        <taxon>Bacilli</taxon>
        <taxon>Bacillales</taxon>
        <taxon>Staphylococcaceae</taxon>
        <taxon>Staphylococcus</taxon>
    </lineage>
</organism>
<dbReference type="InterPro" id="IPR025269">
    <property type="entry name" value="SAM-like_dom"/>
</dbReference>
<dbReference type="InterPro" id="IPR002104">
    <property type="entry name" value="Integrase_catalytic"/>
</dbReference>
<keyword evidence="2 4" id="KW-0238">DNA-binding</keyword>
<dbReference type="Pfam" id="PF13102">
    <property type="entry name" value="Phage_int_SAM_5"/>
    <property type="match status" value="1"/>
</dbReference>
<evidence type="ECO:0000256" key="1">
    <source>
        <dbReference type="ARBA" id="ARBA00008857"/>
    </source>
</evidence>
<evidence type="ECO:0000256" key="3">
    <source>
        <dbReference type="ARBA" id="ARBA00023172"/>
    </source>
</evidence>
<dbReference type="SUPFAM" id="SSF56349">
    <property type="entry name" value="DNA breaking-rejoining enzymes"/>
    <property type="match status" value="1"/>
</dbReference>
<dbReference type="PROSITE" id="PS51900">
    <property type="entry name" value="CB"/>
    <property type="match status" value="1"/>
</dbReference>
<accession>K9B6C9</accession>
<proteinExistence type="inferred from homology"/>
<dbReference type="PROSITE" id="PS51898">
    <property type="entry name" value="TYR_RECOMBINASE"/>
    <property type="match status" value="1"/>
</dbReference>
<evidence type="ECO:0000313" key="7">
    <source>
        <dbReference type="EMBL" id="EKU50357.1"/>
    </source>
</evidence>
<dbReference type="PATRIC" id="fig|1229783.3.peg.389"/>
<feature type="domain" description="Core-binding (CB)" evidence="6">
    <location>
        <begin position="52"/>
        <end position="141"/>
    </location>
</feature>
<dbReference type="InterPro" id="IPR013762">
    <property type="entry name" value="Integrase-like_cat_sf"/>
</dbReference>
<dbReference type="Pfam" id="PF00589">
    <property type="entry name" value="Phage_integrase"/>
    <property type="match status" value="1"/>
</dbReference>
<name>K9B6C9_9STAP</name>
<evidence type="ECO:0000259" key="6">
    <source>
        <dbReference type="PROSITE" id="PS51900"/>
    </source>
</evidence>
<sequence>MVVTKRKERNTWQYRFGYQGKMYKKTGFKTRREALKKEDEAKELLRKGNVIDDETSFLTYYYNWIEVNKKGVITRRAFDTYGNAINQFKSFLNGENMEDIKLNNLSLTLYRKFIKWYGSNHTTESVRKVHNCLKASIEDAIQEGLIHKDPTYKAFVKGNVPTMSEELKYMRVKDFKALKEYVKGVPIKSYFYIYLIVLTGARFGEIQKITRNHFLFDENKIHIEGTKTETSDRIVSIHPEDMLEIKKMLLKIQSDQDGYIFNNGNNFISHNAVQKTLTKFCREHEIKRYTLHAIRHTHCSFLLHENVSIYYISKRLGHKSIKTTMDVYSHLLDETQQKEDKKAVNVLNF</sequence>
<dbReference type="PANTHER" id="PTHR30349">
    <property type="entry name" value="PHAGE INTEGRASE-RELATED"/>
    <property type="match status" value="1"/>
</dbReference>
<dbReference type="GO" id="GO:0015074">
    <property type="term" value="P:DNA integration"/>
    <property type="evidence" value="ECO:0007669"/>
    <property type="project" value="InterPro"/>
</dbReference>
<evidence type="ECO:0000313" key="8">
    <source>
        <dbReference type="Proteomes" id="UP000009885"/>
    </source>
</evidence>
<comment type="caution">
    <text evidence="7">The sequence shown here is derived from an EMBL/GenBank/DDBJ whole genome shotgun (WGS) entry which is preliminary data.</text>
</comment>
<dbReference type="InterPro" id="IPR050090">
    <property type="entry name" value="Tyrosine_recombinase_XerCD"/>
</dbReference>
<dbReference type="STRING" id="1229783.C273_01905"/>
<dbReference type="RefSeq" id="WP_009382139.1">
    <property type="nucleotide sequence ID" value="NZ_AMSQ01000002.1"/>
</dbReference>
<dbReference type="eggNOG" id="COG0582">
    <property type="taxonomic scope" value="Bacteria"/>
</dbReference>
<reference evidence="7 8" key="1">
    <citation type="journal article" date="2013" name="Genome Announc.">
        <title>Genome Sequence of Staphylococcus massiliensis Strain S46, Isolated from the Surface of Healthy Human Skin.</title>
        <authorList>
            <person name="Srivastav R."/>
            <person name="Singh A."/>
            <person name="Jangir P.K."/>
            <person name="Kumari C."/>
            <person name="Muduli S."/>
            <person name="Sharma R."/>
        </authorList>
    </citation>
    <scope>NUCLEOTIDE SEQUENCE [LARGE SCALE GENOMIC DNA]</scope>
    <source>
        <strain evidence="7 8">S46</strain>
    </source>
</reference>
<dbReference type="Gene3D" id="1.10.443.10">
    <property type="entry name" value="Intergrase catalytic core"/>
    <property type="match status" value="1"/>
</dbReference>
<dbReference type="CDD" id="cd01189">
    <property type="entry name" value="INT_ICEBs1_C_like"/>
    <property type="match status" value="1"/>
</dbReference>
<evidence type="ECO:0000256" key="2">
    <source>
        <dbReference type="ARBA" id="ARBA00023125"/>
    </source>
</evidence>
<dbReference type="GO" id="GO:0003677">
    <property type="term" value="F:DNA binding"/>
    <property type="evidence" value="ECO:0007669"/>
    <property type="project" value="UniProtKB-UniRule"/>
</dbReference>
<feature type="domain" description="Tyr recombinase" evidence="5">
    <location>
        <begin position="165"/>
        <end position="341"/>
    </location>
</feature>
<dbReference type="InterPro" id="IPR011010">
    <property type="entry name" value="DNA_brk_join_enz"/>
</dbReference>
<protein>
    <submittedName>
        <fullName evidence="7">Integrase</fullName>
    </submittedName>
</protein>
<comment type="similarity">
    <text evidence="1">Belongs to the 'phage' integrase family.</text>
</comment>
<dbReference type="EMBL" id="AMSQ01000002">
    <property type="protein sequence ID" value="EKU50357.1"/>
    <property type="molecule type" value="Genomic_DNA"/>
</dbReference>